<protein>
    <submittedName>
        <fullName evidence="3">Uncharacterized protein</fullName>
    </submittedName>
</protein>
<dbReference type="WBParaSite" id="PSAMB.scaffold15316size1614.g36458.t1">
    <property type="protein sequence ID" value="PSAMB.scaffold15316size1614.g36458.t1"/>
    <property type="gene ID" value="PSAMB.scaffold15316size1614.g36458"/>
</dbReference>
<accession>A0A914V4A6</accession>
<evidence type="ECO:0000313" key="3">
    <source>
        <dbReference type="WBParaSite" id="PSAMB.scaffold15316size1614.g36458.t1"/>
    </source>
</evidence>
<name>A0A914V4A6_9BILA</name>
<feature type="compositionally biased region" description="Polar residues" evidence="1">
    <location>
        <begin position="144"/>
        <end position="153"/>
    </location>
</feature>
<organism evidence="2 3">
    <name type="scientific">Plectus sambesii</name>
    <dbReference type="NCBI Taxonomy" id="2011161"/>
    <lineage>
        <taxon>Eukaryota</taxon>
        <taxon>Metazoa</taxon>
        <taxon>Ecdysozoa</taxon>
        <taxon>Nematoda</taxon>
        <taxon>Chromadorea</taxon>
        <taxon>Plectida</taxon>
        <taxon>Plectina</taxon>
        <taxon>Plectoidea</taxon>
        <taxon>Plectidae</taxon>
        <taxon>Plectus</taxon>
    </lineage>
</organism>
<reference evidence="3" key="1">
    <citation type="submission" date="2022-11" db="UniProtKB">
        <authorList>
            <consortium name="WormBaseParasite"/>
        </authorList>
    </citation>
    <scope>IDENTIFICATION</scope>
</reference>
<dbReference type="Proteomes" id="UP000887566">
    <property type="component" value="Unplaced"/>
</dbReference>
<evidence type="ECO:0000256" key="1">
    <source>
        <dbReference type="SAM" id="MobiDB-lite"/>
    </source>
</evidence>
<keyword evidence="2" id="KW-1185">Reference proteome</keyword>
<evidence type="ECO:0000313" key="2">
    <source>
        <dbReference type="Proteomes" id="UP000887566"/>
    </source>
</evidence>
<feature type="region of interest" description="Disordered" evidence="1">
    <location>
        <begin position="129"/>
        <end position="163"/>
    </location>
</feature>
<sequence>MEGLQRMPPDADSRSQSILLSYASASPTWHPHQQQNSSNSLSCSANQICGFSQLESEGNSSNLSFGSLDVRSNAQNAVFCNLDSSRGSLMLLDSSNASATLAFFPVHSVLPCSSSQNDHLSPLDQLTRAASVQRKRRKRKRIETTFTTLTSDNKPPVAPSSAY</sequence>
<proteinExistence type="predicted"/>
<dbReference type="AlphaFoldDB" id="A0A914V4A6"/>